<dbReference type="PROSITE" id="PS50893">
    <property type="entry name" value="ABC_TRANSPORTER_2"/>
    <property type="match status" value="2"/>
</dbReference>
<dbReference type="CDD" id="cd03216">
    <property type="entry name" value="ABC_Carb_Monos_I"/>
    <property type="match status" value="1"/>
</dbReference>
<dbReference type="Gene3D" id="3.40.50.300">
    <property type="entry name" value="P-loop containing nucleotide triphosphate hydrolases"/>
    <property type="match status" value="2"/>
</dbReference>
<dbReference type="InterPro" id="IPR027417">
    <property type="entry name" value="P-loop_NTPase"/>
</dbReference>
<accession>F5YA47</accession>
<dbReference type="InterPro" id="IPR003593">
    <property type="entry name" value="AAA+_ATPase"/>
</dbReference>
<keyword evidence="8 12" id="KW-0067">ATP-binding</keyword>
<dbReference type="EC" id="3.6.3.17" evidence="12"/>
<comment type="subcellular location">
    <subcellularLocation>
        <location evidence="2">Cell inner membrane</location>
    </subcellularLocation>
    <subcellularLocation>
        <location evidence="1">Cell membrane</location>
        <topology evidence="1">Peripheral membrane protein</topology>
    </subcellularLocation>
</comment>
<evidence type="ECO:0000256" key="8">
    <source>
        <dbReference type="ARBA" id="ARBA00022840"/>
    </source>
</evidence>
<dbReference type="FunFam" id="3.40.50.300:FF:000126">
    <property type="entry name" value="Galactose/methyl galactoside import ATP-binding protein MglA"/>
    <property type="match status" value="1"/>
</dbReference>
<organism evidence="12 13">
    <name type="scientific">Leadbettera azotonutricia (strain ATCC BAA-888 / DSM 13862 / ZAS-9)</name>
    <name type="common">Treponema azotonutricium</name>
    <dbReference type="NCBI Taxonomy" id="545695"/>
    <lineage>
        <taxon>Bacteria</taxon>
        <taxon>Pseudomonadati</taxon>
        <taxon>Spirochaetota</taxon>
        <taxon>Spirochaetia</taxon>
        <taxon>Spirochaetales</taxon>
        <taxon>Breznakiellaceae</taxon>
        <taxon>Leadbettera</taxon>
    </lineage>
</organism>
<name>F5YA47_LEAAZ</name>
<evidence type="ECO:0000259" key="11">
    <source>
        <dbReference type="PROSITE" id="PS50893"/>
    </source>
</evidence>
<dbReference type="AlphaFoldDB" id="F5YA47"/>
<keyword evidence="13" id="KW-1185">Reference proteome</keyword>
<dbReference type="eggNOG" id="COG1129">
    <property type="taxonomic scope" value="Bacteria"/>
</dbReference>
<keyword evidence="7" id="KW-0547">Nucleotide-binding</keyword>
<dbReference type="EMBL" id="CP001841">
    <property type="protein sequence ID" value="AEF80612.1"/>
    <property type="molecule type" value="Genomic_DNA"/>
</dbReference>
<dbReference type="SUPFAM" id="SSF52540">
    <property type="entry name" value="P-loop containing nucleoside triphosphate hydrolases"/>
    <property type="match status" value="2"/>
</dbReference>
<gene>
    <name evidence="12" type="ordered locus">TREAZ_2013</name>
</gene>
<dbReference type="SMART" id="SM00382">
    <property type="entry name" value="AAA"/>
    <property type="match status" value="2"/>
</dbReference>
<feature type="domain" description="ABC transporter" evidence="11">
    <location>
        <begin position="6"/>
        <end position="241"/>
    </location>
</feature>
<evidence type="ECO:0000256" key="10">
    <source>
        <dbReference type="ARBA" id="ARBA00023136"/>
    </source>
</evidence>
<keyword evidence="3" id="KW-0813">Transport</keyword>
<keyword evidence="6" id="KW-0677">Repeat</keyword>
<evidence type="ECO:0000256" key="3">
    <source>
        <dbReference type="ARBA" id="ARBA00022448"/>
    </source>
</evidence>
<dbReference type="InterPro" id="IPR003439">
    <property type="entry name" value="ABC_transporter-like_ATP-bd"/>
</dbReference>
<dbReference type="PANTHER" id="PTHR43790">
    <property type="entry name" value="CARBOHYDRATE TRANSPORT ATP-BINDING PROTEIN MG119-RELATED"/>
    <property type="match status" value="1"/>
</dbReference>
<evidence type="ECO:0000256" key="1">
    <source>
        <dbReference type="ARBA" id="ARBA00004202"/>
    </source>
</evidence>
<reference evidence="12 13" key="2">
    <citation type="journal article" date="2011" name="ISME J.">
        <title>RNA-seq reveals cooperative metabolic interactions between two termite-gut spirochete species in co-culture.</title>
        <authorList>
            <person name="Rosenthal A.Z."/>
            <person name="Matson E.G."/>
            <person name="Eldar A."/>
            <person name="Leadbetter J.R."/>
        </authorList>
    </citation>
    <scope>NUCLEOTIDE SEQUENCE [LARGE SCALE GENOMIC DNA]</scope>
    <source>
        <strain evidence="13">ATCC BAA-888 / DSM 13862 / ZAS-9</strain>
    </source>
</reference>
<sequence length="500" mass="54984">MGDYIVELENICKAFSGVPALKDVSFNLKAGEVHALLGENGAGKSTLVKILSGVYTKDSGNIKVFDENIDTLNPKTASELGIAIIHQELNLCSHLTVAENIFLGKELTKHGLLDKRAANEKARELLQSLNIDINPELPVGDLQVSKQQMVEIAKALSKNARVLIMDEPTSALTATEIEELFKIIRNLKEKGCGIIYISHRLEELQHIVDRVTVLRDGTYVITQNYAETTQQKLISYMVGRDIKEKFPRVECTVGKTVLEVKNLNAGRLVRDVSFELHEGEIVGIAGLMGAGRTETTRALYGIDQKQSGEIILDGKPITINKPVDSIRAGIVLIPEDRKKDGLFTKLSVKSNIGLPNLDMLSDIFGIVSKSKEKEMALKSVDDLKIKLSTVESDAANLSGGNQQKVVVGKWMSRSFRVAIFDEPTRGIDVAAKIEIYNIINKLKQDGVGILFVSSEMPEILGISDRILVMCDGRITGVMSRTEATQETLLDLATRFEKKIA</sequence>
<keyword evidence="12" id="KW-0378">Hydrolase</keyword>
<dbReference type="GO" id="GO:0015749">
    <property type="term" value="P:monosaccharide transmembrane transport"/>
    <property type="evidence" value="ECO:0007669"/>
    <property type="project" value="UniProtKB-ARBA"/>
</dbReference>
<feature type="domain" description="ABC transporter" evidence="11">
    <location>
        <begin position="252"/>
        <end position="496"/>
    </location>
</feature>
<dbReference type="CDD" id="cd03215">
    <property type="entry name" value="ABC_Carb_Monos_II"/>
    <property type="match status" value="1"/>
</dbReference>
<evidence type="ECO:0000256" key="7">
    <source>
        <dbReference type="ARBA" id="ARBA00022741"/>
    </source>
</evidence>
<dbReference type="Proteomes" id="UP000009222">
    <property type="component" value="Chromosome"/>
</dbReference>
<dbReference type="PROSITE" id="PS00211">
    <property type="entry name" value="ABC_TRANSPORTER_1"/>
    <property type="match status" value="1"/>
</dbReference>
<dbReference type="PANTHER" id="PTHR43790:SF3">
    <property type="entry name" value="D-ALLOSE IMPORT ATP-BINDING PROTEIN ALSA-RELATED"/>
    <property type="match status" value="1"/>
</dbReference>
<protein>
    <submittedName>
        <fullName evidence="12">Ribose import ATP-binding protein RbsA</fullName>
        <ecNumber evidence="12">3.6.3.17</ecNumber>
    </submittedName>
</protein>
<evidence type="ECO:0000256" key="6">
    <source>
        <dbReference type="ARBA" id="ARBA00022737"/>
    </source>
</evidence>
<evidence type="ECO:0000313" key="12">
    <source>
        <dbReference type="EMBL" id="AEF80612.1"/>
    </source>
</evidence>
<dbReference type="GO" id="GO:0005886">
    <property type="term" value="C:plasma membrane"/>
    <property type="evidence" value="ECO:0007669"/>
    <property type="project" value="UniProtKB-SubCell"/>
</dbReference>
<evidence type="ECO:0000256" key="2">
    <source>
        <dbReference type="ARBA" id="ARBA00004533"/>
    </source>
</evidence>
<evidence type="ECO:0000256" key="9">
    <source>
        <dbReference type="ARBA" id="ARBA00022967"/>
    </source>
</evidence>
<dbReference type="GO" id="GO:0005524">
    <property type="term" value="F:ATP binding"/>
    <property type="evidence" value="ECO:0007669"/>
    <property type="project" value="UniProtKB-KW"/>
</dbReference>
<proteinExistence type="predicted"/>
<keyword evidence="9" id="KW-1278">Translocase</keyword>
<keyword evidence="5" id="KW-0762">Sugar transport</keyword>
<keyword evidence="4" id="KW-1003">Cell membrane</keyword>
<dbReference type="GO" id="GO:0016887">
    <property type="term" value="F:ATP hydrolysis activity"/>
    <property type="evidence" value="ECO:0007669"/>
    <property type="project" value="InterPro"/>
</dbReference>
<dbReference type="InterPro" id="IPR017871">
    <property type="entry name" value="ABC_transporter-like_CS"/>
</dbReference>
<dbReference type="InterPro" id="IPR050107">
    <property type="entry name" value="ABC_carbohydrate_import_ATPase"/>
</dbReference>
<keyword evidence="10" id="KW-0472">Membrane</keyword>
<dbReference type="FunCoup" id="F5YA47">
    <property type="interactions" value="98"/>
</dbReference>
<dbReference type="InParanoid" id="F5YA47"/>
<dbReference type="HOGENOM" id="CLU_000604_92_3_12"/>
<dbReference type="RefSeq" id="WP_015710032.1">
    <property type="nucleotide sequence ID" value="NC_015577.1"/>
</dbReference>
<evidence type="ECO:0000313" key="13">
    <source>
        <dbReference type="Proteomes" id="UP000009222"/>
    </source>
</evidence>
<evidence type="ECO:0000256" key="4">
    <source>
        <dbReference type="ARBA" id="ARBA00022475"/>
    </source>
</evidence>
<dbReference type="KEGG" id="taz:TREAZ_2013"/>
<dbReference type="FunFam" id="3.40.50.300:FF:000127">
    <property type="entry name" value="Ribose import ATP-binding protein RbsA"/>
    <property type="match status" value="1"/>
</dbReference>
<reference evidence="13" key="1">
    <citation type="submission" date="2009-12" db="EMBL/GenBank/DDBJ databases">
        <title>Complete sequence of Treponema azotonutricium strain ZAS-9.</title>
        <authorList>
            <person name="Tetu S.G."/>
            <person name="Matson E."/>
            <person name="Ren Q."/>
            <person name="Seshadri R."/>
            <person name="Elbourne L."/>
            <person name="Hassan K.A."/>
            <person name="Durkin A."/>
            <person name="Radune D."/>
            <person name="Mohamoud Y."/>
            <person name="Shay R."/>
            <person name="Jin S."/>
            <person name="Zhang X."/>
            <person name="Lucey K."/>
            <person name="Ballor N.R."/>
            <person name="Ottesen E."/>
            <person name="Rosenthal R."/>
            <person name="Allen A."/>
            <person name="Leadbetter J.R."/>
            <person name="Paulsen I.T."/>
        </authorList>
    </citation>
    <scope>NUCLEOTIDE SEQUENCE [LARGE SCALE GENOMIC DNA]</scope>
    <source>
        <strain evidence="13">ATCC BAA-888 / DSM 13862 / ZAS-9</strain>
    </source>
</reference>
<dbReference type="STRING" id="545695.TREAZ_2013"/>
<evidence type="ECO:0000256" key="5">
    <source>
        <dbReference type="ARBA" id="ARBA00022597"/>
    </source>
</evidence>
<dbReference type="OrthoDB" id="304830at2"/>
<dbReference type="Pfam" id="PF00005">
    <property type="entry name" value="ABC_tran"/>
    <property type="match status" value="2"/>
</dbReference>